<keyword evidence="3" id="KW-1185">Reference proteome</keyword>
<name>A0A439CYL6_9PEZI</name>
<reference evidence="2 3" key="1">
    <citation type="submission" date="2018-12" db="EMBL/GenBank/DDBJ databases">
        <title>Draft genome sequence of Xylaria grammica IHI A82.</title>
        <authorList>
            <person name="Buettner E."/>
            <person name="Kellner H."/>
        </authorList>
    </citation>
    <scope>NUCLEOTIDE SEQUENCE [LARGE SCALE GENOMIC DNA]</scope>
    <source>
        <strain evidence="2 3">IHI A82</strain>
    </source>
</reference>
<protein>
    <submittedName>
        <fullName evidence="2">Uncharacterized protein</fullName>
    </submittedName>
</protein>
<evidence type="ECO:0000313" key="3">
    <source>
        <dbReference type="Proteomes" id="UP000286045"/>
    </source>
</evidence>
<dbReference type="PANTHER" id="PTHR39472:SF1">
    <property type="entry name" value="EXPRESSED PROTEIN"/>
    <property type="match status" value="1"/>
</dbReference>
<dbReference type="AlphaFoldDB" id="A0A439CYL6"/>
<accession>A0A439CYL6</accession>
<comment type="caution">
    <text evidence="2">The sequence shown here is derived from an EMBL/GenBank/DDBJ whole genome shotgun (WGS) entry which is preliminary data.</text>
</comment>
<organism evidence="2 3">
    <name type="scientific">Xylaria grammica</name>
    <dbReference type="NCBI Taxonomy" id="363999"/>
    <lineage>
        <taxon>Eukaryota</taxon>
        <taxon>Fungi</taxon>
        <taxon>Dikarya</taxon>
        <taxon>Ascomycota</taxon>
        <taxon>Pezizomycotina</taxon>
        <taxon>Sordariomycetes</taxon>
        <taxon>Xylariomycetidae</taxon>
        <taxon>Xylariales</taxon>
        <taxon>Xylariaceae</taxon>
        <taxon>Xylaria</taxon>
    </lineage>
</organism>
<dbReference type="Proteomes" id="UP000286045">
    <property type="component" value="Unassembled WGS sequence"/>
</dbReference>
<sequence length="310" mass="34429">MQGNGAAAAAAAAGAMAIGPTPAGHQAELNIIYGMVEELSRQLADNRRVTEEIVSGLGRVRVRARERGLGNEELLGEATDELFAQEPNLEAMLSILTESLDRAKQSRDANFTLLATYAKVFEGIINQFHVYKQKHIADIAAWHRSYRAQLAEARAENCRLREQMWEVQEHASRANDLLRDFRRKYDEDETRWDKRVREKATRQELRFWKRMAMPEVDENEGFWSDDDDLVDPVEKERLKKVEREVAEQAMAGMGSASSQQSEDSEGEAGEPPSLSGIMGGVAMERDRDGGSIPTPPPRPASTGSTGGQSG</sequence>
<evidence type="ECO:0000313" key="2">
    <source>
        <dbReference type="EMBL" id="RWA07228.1"/>
    </source>
</evidence>
<dbReference type="EMBL" id="RYZI01000273">
    <property type="protein sequence ID" value="RWA07228.1"/>
    <property type="molecule type" value="Genomic_DNA"/>
</dbReference>
<dbReference type="STRING" id="363999.A0A439CYL6"/>
<evidence type="ECO:0000256" key="1">
    <source>
        <dbReference type="SAM" id="MobiDB-lite"/>
    </source>
</evidence>
<gene>
    <name evidence="2" type="ORF">EKO27_g7880</name>
</gene>
<dbReference type="PANTHER" id="PTHR39472">
    <property type="entry name" value="EXPRESSED PROTEIN"/>
    <property type="match status" value="1"/>
</dbReference>
<proteinExistence type="predicted"/>
<feature type="region of interest" description="Disordered" evidence="1">
    <location>
        <begin position="245"/>
        <end position="310"/>
    </location>
</feature>